<dbReference type="Pfam" id="PF11563">
    <property type="entry name" value="Protoglobin"/>
    <property type="match status" value="1"/>
</dbReference>
<dbReference type="InterPro" id="IPR044398">
    <property type="entry name" value="Globin-sensor_dom"/>
</dbReference>
<dbReference type="NCBIfam" id="TIGR00254">
    <property type="entry name" value="GGDEF"/>
    <property type="match status" value="1"/>
</dbReference>
<dbReference type="InterPro" id="IPR029787">
    <property type="entry name" value="Nucleotide_cyclase"/>
</dbReference>
<evidence type="ECO:0000259" key="6">
    <source>
        <dbReference type="PROSITE" id="PS50113"/>
    </source>
</evidence>
<dbReference type="Pfam" id="PF00990">
    <property type="entry name" value="GGDEF"/>
    <property type="match status" value="1"/>
</dbReference>
<dbReference type="PROSITE" id="PS50113">
    <property type="entry name" value="PAC"/>
    <property type="match status" value="1"/>
</dbReference>
<dbReference type="PANTHER" id="PTHR44757:SF2">
    <property type="entry name" value="BIOFILM ARCHITECTURE MAINTENANCE PROTEIN MBAA"/>
    <property type="match status" value="1"/>
</dbReference>
<dbReference type="GO" id="GO:0019825">
    <property type="term" value="F:oxygen binding"/>
    <property type="evidence" value="ECO:0007669"/>
    <property type="project" value="InterPro"/>
</dbReference>
<dbReference type="InterPro" id="IPR009050">
    <property type="entry name" value="Globin-like_sf"/>
</dbReference>
<dbReference type="EMBL" id="CP000680">
    <property type="protein sequence ID" value="ABP87197.1"/>
    <property type="molecule type" value="Genomic_DNA"/>
</dbReference>
<proteinExistence type="predicted"/>
<dbReference type="Gene3D" id="1.10.490.10">
    <property type="entry name" value="Globins"/>
    <property type="match status" value="1"/>
</dbReference>
<evidence type="ECO:0000259" key="8">
    <source>
        <dbReference type="PROSITE" id="PS50887"/>
    </source>
</evidence>
<dbReference type="GO" id="GO:0003824">
    <property type="term" value="F:catalytic activity"/>
    <property type="evidence" value="ECO:0007669"/>
    <property type="project" value="UniProtKB-ARBA"/>
</dbReference>
<dbReference type="InterPro" id="IPR012292">
    <property type="entry name" value="Globin/Proto"/>
</dbReference>
<dbReference type="STRING" id="399739.Pmen_4450"/>
<dbReference type="Pfam" id="PF08447">
    <property type="entry name" value="PAS_3"/>
    <property type="match status" value="1"/>
</dbReference>
<dbReference type="InterPro" id="IPR013655">
    <property type="entry name" value="PAS_fold_3"/>
</dbReference>
<dbReference type="KEGG" id="pmy:Pmen_4450"/>
<dbReference type="InterPro" id="IPR052155">
    <property type="entry name" value="Biofilm_reg_signaling"/>
</dbReference>
<dbReference type="InterPro" id="IPR000700">
    <property type="entry name" value="PAS-assoc_C"/>
</dbReference>
<evidence type="ECO:0000256" key="1">
    <source>
        <dbReference type="ARBA" id="ARBA00001946"/>
    </source>
</evidence>
<dbReference type="PROSITE" id="PS50112">
    <property type="entry name" value="PAS"/>
    <property type="match status" value="1"/>
</dbReference>
<dbReference type="AlphaFoldDB" id="A4Y0T1"/>
<dbReference type="CDD" id="cd01068">
    <property type="entry name" value="globin_sensor"/>
    <property type="match status" value="1"/>
</dbReference>
<dbReference type="Gene3D" id="3.20.20.450">
    <property type="entry name" value="EAL domain"/>
    <property type="match status" value="1"/>
</dbReference>
<reference evidence="9" key="1">
    <citation type="submission" date="2007-04" db="EMBL/GenBank/DDBJ databases">
        <title>Complete sequence of Pseudomonas mendocina ymp.</title>
        <authorList>
            <consortium name="US DOE Joint Genome Institute"/>
            <person name="Copeland A."/>
            <person name="Lucas S."/>
            <person name="Lapidus A."/>
            <person name="Barry K."/>
            <person name="Glavina del Rio T."/>
            <person name="Dalin E."/>
            <person name="Tice H."/>
            <person name="Pitluck S."/>
            <person name="Kiss H."/>
            <person name="Brettin T."/>
            <person name="Detter J.C."/>
            <person name="Bruce D."/>
            <person name="Han C."/>
            <person name="Schmutz J."/>
            <person name="Larimer F."/>
            <person name="Land M."/>
            <person name="Hauser L."/>
            <person name="Kyrpides N."/>
            <person name="Mikhailova N."/>
            <person name="Hersman L."/>
            <person name="Dubois J."/>
            <person name="Maurice P."/>
            <person name="Richardson P."/>
        </authorList>
    </citation>
    <scope>NUCLEOTIDE SEQUENCE [LARGE SCALE GENOMIC DNA]</scope>
    <source>
        <strain evidence="9">Ymp</strain>
    </source>
</reference>
<dbReference type="Pfam" id="PF00563">
    <property type="entry name" value="EAL"/>
    <property type="match status" value="1"/>
</dbReference>
<dbReference type="CDD" id="cd00130">
    <property type="entry name" value="PAS"/>
    <property type="match status" value="1"/>
</dbReference>
<dbReference type="SMART" id="SM00091">
    <property type="entry name" value="PAS"/>
    <property type="match status" value="1"/>
</dbReference>
<organism evidence="9">
    <name type="scientific">Ectopseudomonas mendocina (strain ymp)</name>
    <name type="common">Pseudomonas mendocina</name>
    <dbReference type="NCBI Taxonomy" id="399739"/>
    <lineage>
        <taxon>Bacteria</taxon>
        <taxon>Pseudomonadati</taxon>
        <taxon>Pseudomonadota</taxon>
        <taxon>Gammaproteobacteria</taxon>
        <taxon>Pseudomonadales</taxon>
        <taxon>Pseudomonadaceae</taxon>
        <taxon>Ectopseudomonas</taxon>
    </lineage>
</organism>
<dbReference type="SUPFAM" id="SSF55785">
    <property type="entry name" value="PYP-like sensor domain (PAS domain)"/>
    <property type="match status" value="1"/>
</dbReference>
<evidence type="ECO:0000256" key="4">
    <source>
        <dbReference type="ARBA" id="ARBA00029839"/>
    </source>
</evidence>
<dbReference type="eggNOG" id="COG5001">
    <property type="taxonomic scope" value="Bacteria"/>
</dbReference>
<dbReference type="InterPro" id="IPR043128">
    <property type="entry name" value="Rev_trsase/Diguanyl_cyclase"/>
</dbReference>
<dbReference type="InterPro" id="IPR001633">
    <property type="entry name" value="EAL_dom"/>
</dbReference>
<comment type="subcellular location">
    <subcellularLocation>
        <location evidence="2">Cell inner membrane</location>
    </subcellularLocation>
</comment>
<dbReference type="InterPro" id="IPR001610">
    <property type="entry name" value="PAC"/>
</dbReference>
<feature type="domain" description="PAC" evidence="6">
    <location>
        <begin position="267"/>
        <end position="318"/>
    </location>
</feature>
<dbReference type="PROSITE" id="PS50883">
    <property type="entry name" value="EAL"/>
    <property type="match status" value="1"/>
</dbReference>
<dbReference type="InterPro" id="IPR035919">
    <property type="entry name" value="EAL_sf"/>
</dbReference>
<dbReference type="InterPro" id="IPR000014">
    <property type="entry name" value="PAS"/>
</dbReference>
<dbReference type="NCBIfam" id="TIGR00229">
    <property type="entry name" value="sensory_box"/>
    <property type="match status" value="1"/>
</dbReference>
<dbReference type="SMART" id="SM00052">
    <property type="entry name" value="EAL"/>
    <property type="match status" value="1"/>
</dbReference>
<comment type="cofactor">
    <cofactor evidence="1">
        <name>Mg(2+)</name>
        <dbReference type="ChEBI" id="CHEBI:18420"/>
    </cofactor>
</comment>
<evidence type="ECO:0000256" key="2">
    <source>
        <dbReference type="ARBA" id="ARBA00004533"/>
    </source>
</evidence>
<protein>
    <recommendedName>
        <fullName evidence="3">Diguanylate cyclase DosC</fullName>
    </recommendedName>
    <alternativeName>
        <fullName evidence="4">Direct oxygen-sensing cyclase</fullName>
    </alternativeName>
</protein>
<dbReference type="InterPro" id="IPR000160">
    <property type="entry name" value="GGDEF_dom"/>
</dbReference>
<dbReference type="SUPFAM" id="SSF55073">
    <property type="entry name" value="Nucleotide cyclase"/>
    <property type="match status" value="1"/>
</dbReference>
<evidence type="ECO:0000259" key="5">
    <source>
        <dbReference type="PROSITE" id="PS50112"/>
    </source>
</evidence>
<dbReference type="GO" id="GO:0005886">
    <property type="term" value="C:plasma membrane"/>
    <property type="evidence" value="ECO:0007669"/>
    <property type="project" value="UniProtKB-SubCell"/>
</dbReference>
<dbReference type="PANTHER" id="PTHR44757">
    <property type="entry name" value="DIGUANYLATE CYCLASE DGCP"/>
    <property type="match status" value="1"/>
</dbReference>
<accession>A4Y0T1</accession>
<evidence type="ECO:0000313" key="9">
    <source>
        <dbReference type="EMBL" id="ABP87197.1"/>
    </source>
</evidence>
<dbReference type="InterPro" id="IPR039379">
    <property type="entry name" value="Protoglobin_sensor_dom"/>
</dbReference>
<evidence type="ECO:0000259" key="7">
    <source>
        <dbReference type="PROSITE" id="PS50883"/>
    </source>
</evidence>
<dbReference type="SUPFAM" id="SSF46458">
    <property type="entry name" value="Globin-like"/>
    <property type="match status" value="1"/>
</dbReference>
<dbReference type="PROSITE" id="PS50887">
    <property type="entry name" value="GGDEF"/>
    <property type="match status" value="1"/>
</dbReference>
<feature type="domain" description="EAL" evidence="7">
    <location>
        <begin position="488"/>
        <end position="747"/>
    </location>
</feature>
<dbReference type="Gene3D" id="3.30.70.270">
    <property type="match status" value="1"/>
</dbReference>
<dbReference type="SMART" id="SM00086">
    <property type="entry name" value="PAC"/>
    <property type="match status" value="1"/>
</dbReference>
<name>A4Y0T1_ECTM1</name>
<dbReference type="FunFam" id="3.30.70.270:FF:000001">
    <property type="entry name" value="Diguanylate cyclase domain protein"/>
    <property type="match status" value="1"/>
</dbReference>
<dbReference type="CDD" id="cd01948">
    <property type="entry name" value="EAL"/>
    <property type="match status" value="1"/>
</dbReference>
<feature type="domain" description="GGDEF" evidence="8">
    <location>
        <begin position="351"/>
        <end position="483"/>
    </location>
</feature>
<dbReference type="CDD" id="cd01949">
    <property type="entry name" value="GGDEF"/>
    <property type="match status" value="1"/>
</dbReference>
<gene>
    <name evidence="9" type="ordered locus">Pmen_4450</name>
</gene>
<dbReference type="InterPro" id="IPR035965">
    <property type="entry name" value="PAS-like_dom_sf"/>
</dbReference>
<sequence length="765" mass="85962">MARRGAFFCAEEKHEADMGNEEEFQELLQHIAPDPHELSQRQRFLNWSQIDNERLARHAPRLERANRQFIDALYERLAQYPAPAAILDDPATTARLKHSQCDYYRRLWHSPLDQAYVLERLRIGWVHQHVGVDLKWYLGAYRMYLDGMLEALLEPSPASDCFASLIKKVFFDIGLALDSYGAAQRKALQDSEARYARAMRGANDGLWEWQLEQDQLYLSERWTSMLGLDRDSLAPTSRSWFSRVHGDDLPGLRQAIDNHLRGLSPTLHHEYRIRRRDGSYLWVLVRGVAETCSGGVRRIAGSQSDISQRRAAQEQLHHAARHDPLTGLANRARLGELLQQALQRQQRPGAREAALLFIDLDRFKLINDSLGHQIGDRVLVEVAERLSHCLRPGDHLARFGGDEFVALLDDLACMGDAERVAQRMLDSLHPPLRLQEQTLAVTASIGIAALQERGHPLDPLQAADLALYRAKSAGKAQFARYSSELQQQAQRQLELQNALAQACSCGELRLVYQPICRLDQGQPVLMGVEALLRWQHDGREISPLEFIPCLEESGEILAVGDWVLRQACTQVRAWQLAGQTQLRCSVNLSSRQLQQGDFAARVADVLRETGLPAASLVLEITESQLMQDSAQNLACLRELASLGVQLALDDFGTGYSSLGYLKRFPLHIIKVDKSFIAGTPQDAESLAISRAIIGLGHSLGLTVVAEGVEQQAQIDFLGREGCLYAQGYWFSRPRSPDDLQRLFSGEDCFDGLWCLLDASPQAVRP</sequence>
<dbReference type="GO" id="GO:0020037">
    <property type="term" value="F:heme binding"/>
    <property type="evidence" value="ECO:0007669"/>
    <property type="project" value="InterPro"/>
</dbReference>
<dbReference type="HOGENOM" id="CLU_000445_70_50_6"/>
<dbReference type="SUPFAM" id="SSF141868">
    <property type="entry name" value="EAL domain-like"/>
    <property type="match status" value="1"/>
</dbReference>
<dbReference type="Gene3D" id="3.30.450.20">
    <property type="entry name" value="PAS domain"/>
    <property type="match status" value="1"/>
</dbReference>
<feature type="domain" description="PAS" evidence="5">
    <location>
        <begin position="191"/>
        <end position="263"/>
    </location>
</feature>
<evidence type="ECO:0000256" key="3">
    <source>
        <dbReference type="ARBA" id="ARBA00015125"/>
    </source>
</evidence>
<dbReference type="SMART" id="SM00267">
    <property type="entry name" value="GGDEF"/>
    <property type="match status" value="1"/>
</dbReference>